<dbReference type="Proteomes" id="UP000198546">
    <property type="component" value="Chromosome i"/>
</dbReference>
<protein>
    <submittedName>
        <fullName evidence="6">Pimeloyl-ACP methyl ester carboxylesterase</fullName>
    </submittedName>
</protein>
<evidence type="ECO:0000313" key="6">
    <source>
        <dbReference type="EMBL" id="SDD98302.1"/>
    </source>
</evidence>
<dbReference type="InterPro" id="IPR010497">
    <property type="entry name" value="Epoxide_hydro_N"/>
</dbReference>
<keyword evidence="2" id="KW-0058">Aromatic hydrocarbons catabolism</keyword>
<feature type="domain" description="Epoxide hydrolase N-terminal" evidence="5">
    <location>
        <begin position="12"/>
        <end position="115"/>
    </location>
</feature>
<feature type="active site" description="Nucleophile" evidence="4">
    <location>
        <position position="184"/>
    </location>
</feature>
<dbReference type="PIRSF" id="PIRSF001112">
    <property type="entry name" value="Epoxide_hydrolase"/>
    <property type="match status" value="1"/>
</dbReference>
<evidence type="ECO:0000256" key="4">
    <source>
        <dbReference type="PIRSR" id="PIRSR001112-1"/>
    </source>
</evidence>
<dbReference type="RefSeq" id="WP_090593355.1">
    <property type="nucleotide sequence ID" value="NZ_LT629688.1"/>
</dbReference>
<dbReference type="InterPro" id="IPR000639">
    <property type="entry name" value="Epox_hydrolase-like"/>
</dbReference>
<dbReference type="PRINTS" id="PR00412">
    <property type="entry name" value="EPOXHYDRLASE"/>
</dbReference>
<sequence>MDTTDDTVLDIVPFPIHVPEADLLDLHERLERVRLPERETVQDDSQGLQLHRVEHLLQAWRDHDWRAAERRWNAIPHLQARFEDLEVAFWHVRSPVPQATPLILTHGWPGSVLEFERLIGPLTDPVAHGGSEEDAFHVVIPSLPGFGFSGRTRAPGWDPTRTAHAWASLMAALGYPTFGVHGTDYGAFVSIELARLHPERVSRLHLTMPVAWPTPQDVEHADETEQRLLATRNHYLVDGSGYQRIQATRPQTIGYSLVDSPAGLAAWLGEKMVAYADTRPEAGGGVSVAQQVDNIALYWFTRTGASTARWYWDAQRWAPQGAREEDTQPITVPTAALVFPGEPFPIARRWAERRFTNLVSWTEPAHGGHFAGWEQPDVLVADLRDVFRA</sequence>
<dbReference type="STRING" id="675864.SAMN04489747_2205"/>
<comment type="similarity">
    <text evidence="1">Belongs to the peptidase S33 family.</text>
</comment>
<organism evidence="6 7">
    <name type="scientific">Auraticoccus monumenti</name>
    <dbReference type="NCBI Taxonomy" id="675864"/>
    <lineage>
        <taxon>Bacteria</taxon>
        <taxon>Bacillati</taxon>
        <taxon>Actinomycetota</taxon>
        <taxon>Actinomycetes</taxon>
        <taxon>Propionibacteriales</taxon>
        <taxon>Propionibacteriaceae</taxon>
        <taxon>Auraticoccus</taxon>
    </lineage>
</organism>
<dbReference type="AlphaFoldDB" id="A0A1G6Z763"/>
<evidence type="ECO:0000256" key="2">
    <source>
        <dbReference type="ARBA" id="ARBA00022797"/>
    </source>
</evidence>
<dbReference type="Gene3D" id="3.40.50.1820">
    <property type="entry name" value="alpha/beta hydrolase"/>
    <property type="match status" value="1"/>
</dbReference>
<dbReference type="InterPro" id="IPR000073">
    <property type="entry name" value="AB_hydrolase_1"/>
</dbReference>
<dbReference type="GO" id="GO:0004301">
    <property type="term" value="F:epoxide hydrolase activity"/>
    <property type="evidence" value="ECO:0007669"/>
    <property type="project" value="TreeGrafter"/>
</dbReference>
<evidence type="ECO:0000256" key="1">
    <source>
        <dbReference type="ARBA" id="ARBA00010088"/>
    </source>
</evidence>
<proteinExistence type="inferred from homology"/>
<feature type="active site" description="Proton donor" evidence="4">
    <location>
        <position position="311"/>
    </location>
</feature>
<dbReference type="PRINTS" id="PR00111">
    <property type="entry name" value="ABHYDROLASE"/>
</dbReference>
<dbReference type="EMBL" id="LT629688">
    <property type="protein sequence ID" value="SDD98302.1"/>
    <property type="molecule type" value="Genomic_DNA"/>
</dbReference>
<evidence type="ECO:0000259" key="5">
    <source>
        <dbReference type="Pfam" id="PF06441"/>
    </source>
</evidence>
<dbReference type="InterPro" id="IPR029058">
    <property type="entry name" value="AB_hydrolase_fold"/>
</dbReference>
<keyword evidence="7" id="KW-1185">Reference proteome</keyword>
<dbReference type="GO" id="GO:0097176">
    <property type="term" value="P:epoxide metabolic process"/>
    <property type="evidence" value="ECO:0007669"/>
    <property type="project" value="TreeGrafter"/>
</dbReference>
<reference evidence="6 7" key="1">
    <citation type="submission" date="2016-10" db="EMBL/GenBank/DDBJ databases">
        <authorList>
            <person name="de Groot N.N."/>
        </authorList>
    </citation>
    <scope>NUCLEOTIDE SEQUENCE [LARGE SCALE GENOMIC DNA]</scope>
    <source>
        <strain evidence="6 7">MON 2.2</strain>
    </source>
</reference>
<evidence type="ECO:0000256" key="3">
    <source>
        <dbReference type="ARBA" id="ARBA00022801"/>
    </source>
</evidence>
<evidence type="ECO:0000313" key="7">
    <source>
        <dbReference type="Proteomes" id="UP000198546"/>
    </source>
</evidence>
<feature type="active site" description="Proton acceptor" evidence="4">
    <location>
        <position position="369"/>
    </location>
</feature>
<keyword evidence="3" id="KW-0378">Hydrolase</keyword>
<dbReference type="PANTHER" id="PTHR21661">
    <property type="entry name" value="EPOXIDE HYDROLASE 1-RELATED"/>
    <property type="match status" value="1"/>
</dbReference>
<gene>
    <name evidence="6" type="ORF">SAMN04489747_2205</name>
</gene>
<dbReference type="InterPro" id="IPR016292">
    <property type="entry name" value="Epoxide_hydrolase"/>
</dbReference>
<dbReference type="SUPFAM" id="SSF53474">
    <property type="entry name" value="alpha/beta-Hydrolases"/>
    <property type="match status" value="1"/>
</dbReference>
<dbReference type="Pfam" id="PF06441">
    <property type="entry name" value="EHN"/>
    <property type="match status" value="1"/>
</dbReference>
<dbReference type="OrthoDB" id="4654311at2"/>
<dbReference type="PANTHER" id="PTHR21661:SF35">
    <property type="entry name" value="EPOXIDE HYDROLASE"/>
    <property type="match status" value="1"/>
</dbReference>
<accession>A0A1G6Z763</accession>
<name>A0A1G6Z763_9ACTN</name>